<proteinExistence type="predicted"/>
<dbReference type="AlphaFoldDB" id="A0AAD6ZS01"/>
<evidence type="ECO:0000313" key="2">
    <source>
        <dbReference type="EMBL" id="KAJ7336738.1"/>
    </source>
</evidence>
<comment type="caution">
    <text evidence="2">The sequence shown here is derived from an EMBL/GenBank/DDBJ whole genome shotgun (WGS) entry which is preliminary data.</text>
</comment>
<organism evidence="2 3">
    <name type="scientific">Mycena albidolilacea</name>
    <dbReference type="NCBI Taxonomy" id="1033008"/>
    <lineage>
        <taxon>Eukaryota</taxon>
        <taxon>Fungi</taxon>
        <taxon>Dikarya</taxon>
        <taxon>Basidiomycota</taxon>
        <taxon>Agaricomycotina</taxon>
        <taxon>Agaricomycetes</taxon>
        <taxon>Agaricomycetidae</taxon>
        <taxon>Agaricales</taxon>
        <taxon>Marasmiineae</taxon>
        <taxon>Mycenaceae</taxon>
        <taxon>Mycena</taxon>
    </lineage>
</organism>
<gene>
    <name evidence="2" type="ORF">DFH08DRAFT_813061</name>
</gene>
<reference evidence="2" key="1">
    <citation type="submission" date="2023-03" db="EMBL/GenBank/DDBJ databases">
        <title>Massive genome expansion in bonnet fungi (Mycena s.s.) driven by repeated elements and novel gene families across ecological guilds.</title>
        <authorList>
            <consortium name="Lawrence Berkeley National Laboratory"/>
            <person name="Harder C.B."/>
            <person name="Miyauchi S."/>
            <person name="Viragh M."/>
            <person name="Kuo A."/>
            <person name="Thoen E."/>
            <person name="Andreopoulos B."/>
            <person name="Lu D."/>
            <person name="Skrede I."/>
            <person name="Drula E."/>
            <person name="Henrissat B."/>
            <person name="Morin E."/>
            <person name="Kohler A."/>
            <person name="Barry K."/>
            <person name="LaButti K."/>
            <person name="Morin E."/>
            <person name="Salamov A."/>
            <person name="Lipzen A."/>
            <person name="Mereny Z."/>
            <person name="Hegedus B."/>
            <person name="Baldrian P."/>
            <person name="Stursova M."/>
            <person name="Weitz H."/>
            <person name="Taylor A."/>
            <person name="Grigoriev I.V."/>
            <person name="Nagy L.G."/>
            <person name="Martin F."/>
            <person name="Kauserud H."/>
        </authorList>
    </citation>
    <scope>NUCLEOTIDE SEQUENCE</scope>
    <source>
        <strain evidence="2">CBHHK002</strain>
    </source>
</reference>
<feature type="region of interest" description="Disordered" evidence="1">
    <location>
        <begin position="1"/>
        <end position="31"/>
    </location>
</feature>
<protein>
    <submittedName>
        <fullName evidence="2">Uncharacterized protein</fullName>
    </submittedName>
</protein>
<evidence type="ECO:0000256" key="1">
    <source>
        <dbReference type="SAM" id="MobiDB-lite"/>
    </source>
</evidence>
<feature type="compositionally biased region" description="Low complexity" evidence="1">
    <location>
        <begin position="8"/>
        <end position="31"/>
    </location>
</feature>
<keyword evidence="3" id="KW-1185">Reference proteome</keyword>
<dbReference type="EMBL" id="JARIHO010000030">
    <property type="protein sequence ID" value="KAJ7336738.1"/>
    <property type="molecule type" value="Genomic_DNA"/>
</dbReference>
<sequence>MPPRHDPSSGTSQISGSASSHASKASKVLGKVKNTAKKVATTIEKAFDHPQHKKSRTSSTAQVFTTGNPYGSENPRFWQLLVLVWVLALDICAPKVHQNLTEKYTPQEQGSSSVWWIMVLSDDGKEPESGQNLREVLFTMCHAVVYFWSAVQITIAPSYPTQFLGTM</sequence>
<dbReference type="Proteomes" id="UP001218218">
    <property type="component" value="Unassembled WGS sequence"/>
</dbReference>
<accession>A0AAD6ZS01</accession>
<name>A0AAD6ZS01_9AGAR</name>
<evidence type="ECO:0000313" key="3">
    <source>
        <dbReference type="Proteomes" id="UP001218218"/>
    </source>
</evidence>